<dbReference type="AlphaFoldDB" id="A0AAD7DI39"/>
<gene>
    <name evidence="1" type="ORF">B0H17DRAFT_1062732</name>
</gene>
<sequence>MFGLGGGAEAWRRCGWGLSPLRAWTEPEERGRSAGGRLELLYPGWIGAVPTSGT</sequence>
<organism evidence="1 2">
    <name type="scientific">Mycena rosella</name>
    <name type="common">Pink bonnet</name>
    <name type="synonym">Agaricus rosellus</name>
    <dbReference type="NCBI Taxonomy" id="1033263"/>
    <lineage>
        <taxon>Eukaryota</taxon>
        <taxon>Fungi</taxon>
        <taxon>Dikarya</taxon>
        <taxon>Basidiomycota</taxon>
        <taxon>Agaricomycotina</taxon>
        <taxon>Agaricomycetes</taxon>
        <taxon>Agaricomycetidae</taxon>
        <taxon>Agaricales</taxon>
        <taxon>Marasmiineae</taxon>
        <taxon>Mycenaceae</taxon>
        <taxon>Mycena</taxon>
    </lineage>
</organism>
<name>A0AAD7DI39_MYCRO</name>
<comment type="caution">
    <text evidence="1">The sequence shown here is derived from an EMBL/GenBank/DDBJ whole genome shotgun (WGS) entry which is preliminary data.</text>
</comment>
<protein>
    <submittedName>
        <fullName evidence="1">Uncharacterized protein</fullName>
    </submittedName>
</protein>
<dbReference type="Proteomes" id="UP001221757">
    <property type="component" value="Unassembled WGS sequence"/>
</dbReference>
<evidence type="ECO:0000313" key="2">
    <source>
        <dbReference type="Proteomes" id="UP001221757"/>
    </source>
</evidence>
<evidence type="ECO:0000313" key="1">
    <source>
        <dbReference type="EMBL" id="KAJ7691805.1"/>
    </source>
</evidence>
<proteinExistence type="predicted"/>
<accession>A0AAD7DI39</accession>
<dbReference type="EMBL" id="JARKIE010000056">
    <property type="protein sequence ID" value="KAJ7691805.1"/>
    <property type="molecule type" value="Genomic_DNA"/>
</dbReference>
<keyword evidence="2" id="KW-1185">Reference proteome</keyword>
<reference evidence="1" key="1">
    <citation type="submission" date="2023-03" db="EMBL/GenBank/DDBJ databases">
        <title>Massive genome expansion in bonnet fungi (Mycena s.s.) driven by repeated elements and novel gene families across ecological guilds.</title>
        <authorList>
            <consortium name="Lawrence Berkeley National Laboratory"/>
            <person name="Harder C.B."/>
            <person name="Miyauchi S."/>
            <person name="Viragh M."/>
            <person name="Kuo A."/>
            <person name="Thoen E."/>
            <person name="Andreopoulos B."/>
            <person name="Lu D."/>
            <person name="Skrede I."/>
            <person name="Drula E."/>
            <person name="Henrissat B."/>
            <person name="Morin E."/>
            <person name="Kohler A."/>
            <person name="Barry K."/>
            <person name="LaButti K."/>
            <person name="Morin E."/>
            <person name="Salamov A."/>
            <person name="Lipzen A."/>
            <person name="Mereny Z."/>
            <person name="Hegedus B."/>
            <person name="Baldrian P."/>
            <person name="Stursova M."/>
            <person name="Weitz H."/>
            <person name="Taylor A."/>
            <person name="Grigoriev I.V."/>
            <person name="Nagy L.G."/>
            <person name="Martin F."/>
            <person name="Kauserud H."/>
        </authorList>
    </citation>
    <scope>NUCLEOTIDE SEQUENCE</scope>
    <source>
        <strain evidence="1">CBHHK067</strain>
    </source>
</reference>